<dbReference type="KEGG" id="css:Cst_c04220"/>
<dbReference type="SUPFAM" id="SSF69279">
    <property type="entry name" value="Phage tail proteins"/>
    <property type="match status" value="1"/>
</dbReference>
<protein>
    <submittedName>
        <fullName evidence="2">Phage protein</fullName>
    </submittedName>
</protein>
<dbReference type="InterPro" id="IPR056937">
    <property type="entry name" value="YqbQ/XkdQ"/>
</dbReference>
<proteinExistence type="predicted"/>
<dbReference type="AlphaFoldDB" id="L7VLB4"/>
<dbReference type="Proteomes" id="UP000011220">
    <property type="component" value="Chromosome"/>
</dbReference>
<evidence type="ECO:0000259" key="1">
    <source>
        <dbReference type="Pfam" id="PF24032"/>
    </source>
</evidence>
<dbReference type="Pfam" id="PF24032">
    <property type="entry name" value="YQBQ"/>
    <property type="match status" value="1"/>
</dbReference>
<dbReference type="eggNOG" id="COG4193">
    <property type="taxonomic scope" value="Bacteria"/>
</dbReference>
<feature type="domain" description="YqbQ/XkdQ" evidence="1">
    <location>
        <begin position="23"/>
        <end position="312"/>
    </location>
</feature>
<dbReference type="EMBL" id="CP004044">
    <property type="protein sequence ID" value="AGC67444.1"/>
    <property type="molecule type" value="Genomic_DNA"/>
</dbReference>
<dbReference type="STRING" id="1121335.Cst_c04220"/>
<keyword evidence="3" id="KW-1185">Reference proteome</keyword>
<dbReference type="RefSeq" id="WP_015358140.1">
    <property type="nucleotide sequence ID" value="NC_020134.1"/>
</dbReference>
<dbReference type="PATRIC" id="fig|1121335.3.peg.407"/>
<accession>L7VLB4</accession>
<sequence length="314" mass="36275">MNMEFLVEVNGQIYEISELVKSVSYTDKLNDGCSKLEFSYIDDDLRIQNGSVVRFRYDEANIFYGYVFKHDQNKQKEITVTAYDQLRYCKAKDTIVVKNDTIDSLVRKMCNYFNLKVGTLASTGYKLPTSVQDDKTWLDIIYTAISDTLMNTGKWYCLRDEFGSIAVRDLEELQLDLVLGDESLVYDFEYEKSIDDNFYNQIKIVSDNEATGKRDVYITRDSGSIAKYGLLQYFEVLDKNYNPAQAKAKADALLRLYNREVETLELSCLGDVRVRAGNSFFGQIEDINLNRRLIVRSVTHKFIPVHTMSLEVML</sequence>
<organism evidence="2 3">
    <name type="scientific">Thermoclostridium stercorarium (strain ATCC 35414 / DSM 8532 / NCIMB 11754)</name>
    <name type="common">Clostridium stercorarium</name>
    <dbReference type="NCBI Taxonomy" id="1121335"/>
    <lineage>
        <taxon>Bacteria</taxon>
        <taxon>Bacillati</taxon>
        <taxon>Bacillota</taxon>
        <taxon>Clostridia</taxon>
        <taxon>Eubacteriales</taxon>
        <taxon>Oscillospiraceae</taxon>
        <taxon>Thermoclostridium</taxon>
    </lineage>
</organism>
<evidence type="ECO:0000313" key="2">
    <source>
        <dbReference type="EMBL" id="AGC67444.1"/>
    </source>
</evidence>
<evidence type="ECO:0000313" key="3">
    <source>
        <dbReference type="Proteomes" id="UP000011220"/>
    </source>
</evidence>
<reference evidence="2 3" key="1">
    <citation type="journal article" date="2013" name="Genome Announc.">
        <title>Complete genome sequence of Clostridium stercorarium subsp. stercorarium strain DSM 8532, a thermophilic degrader of plant cell wall fibers.</title>
        <authorList>
            <person name="Poehlein A."/>
            <person name="Zverlov V.V."/>
            <person name="Daniel R."/>
            <person name="Schwarz W.H."/>
            <person name="Liebl W."/>
        </authorList>
    </citation>
    <scope>NUCLEOTIDE SEQUENCE [LARGE SCALE GENOMIC DNA]</scope>
    <source>
        <strain evidence="3">ATCC 35414 / DSM 8532 / NCIMB 11754</strain>
    </source>
</reference>
<gene>
    <name evidence="2" type="ordered locus">Cst_c04220</name>
</gene>
<name>L7VLB4_THES1</name>